<dbReference type="InterPro" id="IPR003737">
    <property type="entry name" value="GlcNAc_PI_deacetylase-related"/>
</dbReference>
<name>A0A938Y2Z5_9BACL</name>
<dbReference type="Pfam" id="PF02585">
    <property type="entry name" value="PIG-L"/>
    <property type="match status" value="1"/>
</dbReference>
<sequence>MTDAPTSDPLRVAESEFPEIRNERRGLVELWKAIIPLTTIASAMNTGAHPDDEHSAMLAYLSLGKGVHTSSVIATRGEGGQNEIGSELGHALGIIRTRELEEASRLNHITLRILSEELDDPITDFGFSKCERETLNKWGESVCYERLIRQIRLLRPDVVIPCFRNERTTHGHHRAITILTLRAYQEAADPAVFPEHAASGLQPWQIKKLYVPGTKEDYQVAVPIGEYSSIYGATYRQLGEQSRFLHRSQGMGVHYEEGAAFYYYKREAAQVPAQQREPDFFAGLAYTFADLADELSAQQAALKQKLRSLQAKSAEVIAAFPDFQQVAIRVHQMLGLVEETIAATALANVPAAVKTDLLHRLRVKKVQLQRASCQAVCLVPRLKANTDVVIPGQKTEVTLSLYNGGQAVLKNIEVKLLVPDGWQSKPADSTCLAELDCHSKATVRYELFVPADAEPFHPLKPDVLQAVVRYQLGETVSALRLFPERYLAVLPPYSIALSPQATVWNTSQQQTVIPVKTTVRNYRSQPSQAVVSLDLPPGWQARPETASFAFSFRGETQTVSFLVSPDEHAESGHYRLKAKVESEGFASKRDVQVIEYEHIGRTYYIRKAELGVQAFDLQLPERLRVGYVSSGFDNIDSCLRELGVNIVNLDAREIECGDLSRYDTIVLGIRAYAFRPELIRSNPRLLRFVENGGNLVVQYHKPGDGWKPELAPYPITLGDSLIDWRVTNENSRVTVLAPEHPIFNWPNRIGEEDWANWVQERSIYNPAQWSERYTELISTGDDGEPEFRGIFLTAPYGKGVYTYSSLAWFREIPQLVPGAIRLFVNMISLKQ</sequence>
<keyword evidence="3" id="KW-1185">Reference proteome</keyword>
<dbReference type="InterPro" id="IPR013783">
    <property type="entry name" value="Ig-like_fold"/>
</dbReference>
<dbReference type="EMBL" id="JAFBEB010000007">
    <property type="protein sequence ID" value="MBM7590682.1"/>
    <property type="molecule type" value="Genomic_DNA"/>
</dbReference>
<evidence type="ECO:0000313" key="2">
    <source>
        <dbReference type="EMBL" id="MBM7590682.1"/>
    </source>
</evidence>
<dbReference type="Proteomes" id="UP000717624">
    <property type="component" value="Unassembled WGS sequence"/>
</dbReference>
<dbReference type="RefSeq" id="WP_204518437.1">
    <property type="nucleotide sequence ID" value="NZ_BAABIN010000016.1"/>
</dbReference>
<dbReference type="Gene3D" id="3.40.50.10320">
    <property type="entry name" value="LmbE-like"/>
    <property type="match status" value="1"/>
</dbReference>
<proteinExistence type="predicted"/>
<accession>A0A938Y2Z5</accession>
<evidence type="ECO:0000259" key="1">
    <source>
        <dbReference type="Pfam" id="PF10633"/>
    </source>
</evidence>
<dbReference type="InterPro" id="IPR029062">
    <property type="entry name" value="Class_I_gatase-like"/>
</dbReference>
<dbReference type="SUPFAM" id="SSF52317">
    <property type="entry name" value="Class I glutamine amidotransferase-like"/>
    <property type="match status" value="1"/>
</dbReference>
<dbReference type="Pfam" id="PF10633">
    <property type="entry name" value="NPCBM_assoc"/>
    <property type="match status" value="2"/>
</dbReference>
<dbReference type="AlphaFoldDB" id="A0A938Y2Z5"/>
<dbReference type="SUPFAM" id="SSF102588">
    <property type="entry name" value="LmbE-like"/>
    <property type="match status" value="1"/>
</dbReference>
<feature type="domain" description="Alpha-galactosidase NEW3" evidence="1">
    <location>
        <begin position="515"/>
        <end position="581"/>
    </location>
</feature>
<evidence type="ECO:0000313" key="3">
    <source>
        <dbReference type="Proteomes" id="UP000717624"/>
    </source>
</evidence>
<dbReference type="InterPro" id="IPR018905">
    <property type="entry name" value="A-galactase_NEW3"/>
</dbReference>
<dbReference type="Gene3D" id="2.60.40.10">
    <property type="entry name" value="Immunoglobulins"/>
    <property type="match status" value="1"/>
</dbReference>
<comment type="caution">
    <text evidence="2">The sequence shown here is derived from an EMBL/GenBank/DDBJ whole genome shotgun (WGS) entry which is preliminary data.</text>
</comment>
<reference evidence="2" key="1">
    <citation type="submission" date="2021-01" db="EMBL/GenBank/DDBJ databases">
        <title>Genomic Encyclopedia of Type Strains, Phase IV (KMG-IV): sequencing the most valuable type-strain genomes for metagenomic binning, comparative biology and taxonomic classification.</title>
        <authorList>
            <person name="Goeker M."/>
        </authorList>
    </citation>
    <scope>NUCLEOTIDE SEQUENCE</scope>
    <source>
        <strain evidence="2">DSM 25523</strain>
    </source>
</reference>
<feature type="domain" description="Alpha-galactosidase NEW3" evidence="1">
    <location>
        <begin position="390"/>
        <end position="457"/>
    </location>
</feature>
<protein>
    <submittedName>
        <fullName evidence="2">LmbE family N-acetylglucosaminyl deacetylase</fullName>
    </submittedName>
</protein>
<organism evidence="2 3">
    <name type="scientific">Brevibacillus fulvus</name>
    <dbReference type="NCBI Taxonomy" id="1125967"/>
    <lineage>
        <taxon>Bacteria</taxon>
        <taxon>Bacillati</taxon>
        <taxon>Bacillota</taxon>
        <taxon>Bacilli</taxon>
        <taxon>Bacillales</taxon>
        <taxon>Paenibacillaceae</taxon>
        <taxon>Brevibacillus</taxon>
    </lineage>
</organism>
<gene>
    <name evidence="2" type="ORF">JOD01_002292</name>
</gene>
<dbReference type="InterPro" id="IPR024078">
    <property type="entry name" value="LmbE-like_dom_sf"/>
</dbReference>